<gene>
    <name evidence="1" type="ORF">UFOVP853_10</name>
</gene>
<dbReference type="EMBL" id="LR796791">
    <property type="protein sequence ID" value="CAB4166016.1"/>
    <property type="molecule type" value="Genomic_DNA"/>
</dbReference>
<proteinExistence type="predicted"/>
<evidence type="ECO:0000313" key="1">
    <source>
        <dbReference type="EMBL" id="CAB4166016.1"/>
    </source>
</evidence>
<name>A0A6J5P7L2_9CAUD</name>
<accession>A0A6J5P7L2</accession>
<organism evidence="1">
    <name type="scientific">uncultured Caudovirales phage</name>
    <dbReference type="NCBI Taxonomy" id="2100421"/>
    <lineage>
        <taxon>Viruses</taxon>
        <taxon>Duplodnaviria</taxon>
        <taxon>Heunggongvirae</taxon>
        <taxon>Uroviricota</taxon>
        <taxon>Caudoviricetes</taxon>
        <taxon>Peduoviridae</taxon>
        <taxon>Maltschvirus</taxon>
        <taxon>Maltschvirus maltsch</taxon>
    </lineage>
</organism>
<protein>
    <submittedName>
        <fullName evidence="1">Uncharacterized protein</fullName>
    </submittedName>
</protein>
<reference evidence="1" key="1">
    <citation type="submission" date="2020-04" db="EMBL/GenBank/DDBJ databases">
        <authorList>
            <person name="Chiriac C."/>
            <person name="Salcher M."/>
            <person name="Ghai R."/>
            <person name="Kavagutti S V."/>
        </authorList>
    </citation>
    <scope>NUCLEOTIDE SEQUENCE</scope>
</reference>
<sequence length="73" mass="7532">MGILEIVALVAELAPKVIAAGSSVADLWRAAGGIITEAEKTGKVDPDAEARLRALVQIQLTKLHENAKEAGAA</sequence>